<feature type="binding site" evidence="3">
    <location>
        <position position="141"/>
    </location>
    <ligand>
        <name>Mn(2+)</name>
        <dbReference type="ChEBI" id="CHEBI:29035"/>
    </ligand>
</feature>
<feature type="binding site" evidence="3">
    <location>
        <position position="498"/>
    </location>
    <ligand>
        <name>Mn(2+)</name>
        <dbReference type="ChEBI" id="CHEBI:29035"/>
    </ligand>
</feature>
<dbReference type="NCBIfam" id="TIGR01358">
    <property type="entry name" value="DAHP_synth_II"/>
    <property type="match status" value="1"/>
</dbReference>
<feature type="binding site" evidence="3">
    <location>
        <position position="394"/>
    </location>
    <ligand>
        <name>phosphoenolpyruvate</name>
        <dbReference type="ChEBI" id="CHEBI:58702"/>
    </ligand>
</feature>
<dbReference type="EMBL" id="CP049109">
    <property type="protein sequence ID" value="QIG80647.1"/>
    <property type="molecule type" value="Genomic_DNA"/>
</dbReference>
<evidence type="ECO:0000313" key="6">
    <source>
        <dbReference type="Proteomes" id="UP000501568"/>
    </source>
</evidence>
<dbReference type="GO" id="GO:0009073">
    <property type="term" value="P:aromatic amino acid family biosynthetic process"/>
    <property type="evidence" value="ECO:0007669"/>
    <property type="project" value="InterPro"/>
</dbReference>
<gene>
    <name evidence="5" type="ORF">G5C33_13235</name>
</gene>
<evidence type="ECO:0000256" key="4">
    <source>
        <dbReference type="RuleBase" id="RU363071"/>
    </source>
</evidence>
<evidence type="ECO:0000256" key="3">
    <source>
        <dbReference type="PIRSR" id="PIRSR602480-1"/>
    </source>
</evidence>
<keyword evidence="3" id="KW-0170">Cobalt</keyword>
<comment type="catalytic activity">
    <reaction evidence="4">
        <text>D-erythrose 4-phosphate + phosphoenolpyruvate + H2O = 7-phospho-2-dehydro-3-deoxy-D-arabino-heptonate + phosphate</text>
        <dbReference type="Rhea" id="RHEA:14717"/>
        <dbReference type="ChEBI" id="CHEBI:15377"/>
        <dbReference type="ChEBI" id="CHEBI:16897"/>
        <dbReference type="ChEBI" id="CHEBI:43474"/>
        <dbReference type="ChEBI" id="CHEBI:58394"/>
        <dbReference type="ChEBI" id="CHEBI:58702"/>
        <dbReference type="EC" id="2.5.1.54"/>
    </reaction>
</comment>
<keyword evidence="3" id="KW-0104">Cadmium</keyword>
<organism evidence="5 6">
    <name type="scientific">Stakelama tenebrarum</name>
    <dbReference type="NCBI Taxonomy" id="2711215"/>
    <lineage>
        <taxon>Bacteria</taxon>
        <taxon>Pseudomonadati</taxon>
        <taxon>Pseudomonadota</taxon>
        <taxon>Alphaproteobacteria</taxon>
        <taxon>Sphingomonadales</taxon>
        <taxon>Sphingomonadaceae</taxon>
        <taxon>Stakelama</taxon>
    </lineage>
</organism>
<dbReference type="GO" id="GO:0003849">
    <property type="term" value="F:3-deoxy-7-phosphoheptulonate synthase activity"/>
    <property type="evidence" value="ECO:0007669"/>
    <property type="project" value="UniProtKB-EC"/>
</dbReference>
<evidence type="ECO:0000256" key="1">
    <source>
        <dbReference type="ARBA" id="ARBA00008911"/>
    </source>
</evidence>
<dbReference type="Proteomes" id="UP000501568">
    <property type="component" value="Chromosome"/>
</dbReference>
<reference evidence="5 6" key="1">
    <citation type="submission" date="2020-02" db="EMBL/GenBank/DDBJ databases">
        <authorList>
            <person name="Zheng R.K."/>
            <person name="Sun C.M."/>
        </authorList>
    </citation>
    <scope>NUCLEOTIDE SEQUENCE [LARGE SCALE GENOMIC DNA]</scope>
    <source>
        <strain evidence="6">zrk23</strain>
    </source>
</reference>
<dbReference type="InterPro" id="IPR002480">
    <property type="entry name" value="DAHP_synth_2"/>
</dbReference>
<keyword evidence="3" id="KW-0464">Manganese</keyword>
<dbReference type="AlphaFoldDB" id="A0A6G6Y776"/>
<evidence type="ECO:0000313" key="5">
    <source>
        <dbReference type="EMBL" id="QIG80647.1"/>
    </source>
</evidence>
<sequence>MTTLAGYKIRKFREERALTRAAFGAWYDAPGSTVQGWEEHGKRASRAVVNQIAANGIAHHADWFVPYRPGEDAMNKWTPESWKSHEARQLPEYPDAEALSAATGQLASFPPLVFAGEARQLTEELARVAEGKAFLLQGGDCAESFAEFHPNNIRDTFRVILQMAVVLTFASKLPTVKVGRMAGQFAKPRSAPTETIGGVELPSYRGDIINGSAFTPEARIPDPQRMLQGYSQSAATLNLLRAFAQGGYANLQQVHKWTLDFMGRSPWAARFSDVADRIGEALDFMEACGIDADSVPQLKATDFYTSHEALLLPYEQALTREDSLTGQWYDTSAHMLWIGDRTRFEGSAHVEYLRGIGNPIGMKCGPSLEPDELLRLLDTLNPARIPGRITLITRYGHEKIEDGLPRLVRAVKREGHPVVWSCDPMHGNVIKAANGYKTRPFDRILAEVRGFFAVHRAEGTFGGGIHCEMTGQDVTECTGGMIDIGEADLEARYHTHCDPRLNAGQSIELAFLLAEMLNEEMAERRKVAA</sequence>
<comment type="similarity">
    <text evidence="1 4">Belongs to the class-II DAHP synthase family.</text>
</comment>
<dbReference type="SUPFAM" id="SSF51569">
    <property type="entry name" value="Aldolase"/>
    <property type="match status" value="1"/>
</dbReference>
<dbReference type="RefSeq" id="WP_165327655.1">
    <property type="nucleotide sequence ID" value="NZ_CP049109.1"/>
</dbReference>
<dbReference type="KEGG" id="spzr:G5C33_13235"/>
<dbReference type="PANTHER" id="PTHR21337">
    <property type="entry name" value="PHOSPHO-2-DEHYDRO-3-DEOXYHEPTONATE ALDOLASE 1, 2"/>
    <property type="match status" value="1"/>
</dbReference>
<comment type="cofactor">
    <cofactor evidence="3">
        <name>Mn(2+)</name>
        <dbReference type="ChEBI" id="CHEBI:29035"/>
    </cofactor>
    <cofactor evidence="3">
        <name>Co(2+)</name>
        <dbReference type="ChEBI" id="CHEBI:48828"/>
    </cofactor>
    <cofactor evidence="3">
        <name>Cd(2+)</name>
        <dbReference type="ChEBI" id="CHEBI:48775"/>
    </cofactor>
    <text evidence="3">Binds 1 divalent cation per subunit. The enzyme is active with manganese, cobalt or cadmium ions.</text>
</comment>
<feature type="binding site" evidence="3">
    <location>
        <position position="468"/>
    </location>
    <ligand>
        <name>Mn(2+)</name>
        <dbReference type="ChEBI" id="CHEBI:29035"/>
    </ligand>
</feature>
<dbReference type="Pfam" id="PF01474">
    <property type="entry name" value="DAHP_synth_2"/>
    <property type="match status" value="1"/>
</dbReference>
<protein>
    <recommendedName>
        <fullName evidence="4">Phospho-2-dehydro-3-deoxyheptonate aldolase</fullName>
        <ecNumber evidence="4">2.5.1.54</ecNumber>
    </recommendedName>
</protein>
<dbReference type="Gene3D" id="3.20.20.70">
    <property type="entry name" value="Aldolase class I"/>
    <property type="match status" value="1"/>
</dbReference>
<accession>A0A6G6Y776</accession>
<dbReference type="PANTHER" id="PTHR21337:SF0">
    <property type="entry name" value="PHOSPHO-2-DEHYDRO-3-DEOXYHEPTONATE ALDOLASE"/>
    <property type="match status" value="1"/>
</dbReference>
<keyword evidence="6" id="KW-1185">Reference proteome</keyword>
<feature type="binding site" evidence="3">
    <location>
        <position position="180"/>
    </location>
    <ligand>
        <name>phosphoenolpyruvate</name>
        <dbReference type="ChEBI" id="CHEBI:58702"/>
    </ligand>
</feature>
<dbReference type="InterPro" id="IPR013785">
    <property type="entry name" value="Aldolase_TIM"/>
</dbReference>
<proteinExistence type="inferred from homology"/>
<evidence type="ECO:0000256" key="2">
    <source>
        <dbReference type="ARBA" id="ARBA00022679"/>
    </source>
</evidence>
<name>A0A6G6Y776_9SPHN</name>
<dbReference type="EC" id="2.5.1.54" evidence="4"/>
<feature type="binding site" evidence="3">
    <location>
        <position position="426"/>
    </location>
    <ligand>
        <name>Mn(2+)</name>
        <dbReference type="ChEBI" id="CHEBI:29035"/>
    </ligand>
</feature>
<feature type="binding site" evidence="3">
    <location>
        <position position="363"/>
    </location>
    <ligand>
        <name>phosphoenolpyruvate</name>
        <dbReference type="ChEBI" id="CHEBI:58702"/>
    </ligand>
</feature>
<keyword evidence="2 4" id="KW-0808">Transferase</keyword>